<dbReference type="EMBL" id="VIBQ01000012">
    <property type="protein sequence ID" value="KAB8342783.1"/>
    <property type="molecule type" value="Genomic_DNA"/>
</dbReference>
<gene>
    <name evidence="2" type="ORF">FH972_022381</name>
</gene>
<proteinExistence type="predicted"/>
<organism evidence="2 3">
    <name type="scientific">Carpinus fangiana</name>
    <dbReference type="NCBI Taxonomy" id="176857"/>
    <lineage>
        <taxon>Eukaryota</taxon>
        <taxon>Viridiplantae</taxon>
        <taxon>Streptophyta</taxon>
        <taxon>Embryophyta</taxon>
        <taxon>Tracheophyta</taxon>
        <taxon>Spermatophyta</taxon>
        <taxon>Magnoliopsida</taxon>
        <taxon>eudicotyledons</taxon>
        <taxon>Gunneridae</taxon>
        <taxon>Pentapetalae</taxon>
        <taxon>rosids</taxon>
        <taxon>fabids</taxon>
        <taxon>Fagales</taxon>
        <taxon>Betulaceae</taxon>
        <taxon>Carpinus</taxon>
    </lineage>
</organism>
<evidence type="ECO:0000313" key="2">
    <source>
        <dbReference type="EMBL" id="KAB8342783.1"/>
    </source>
</evidence>
<accession>A0A5N6KUB5</accession>
<keyword evidence="3" id="KW-1185">Reference proteome</keyword>
<comment type="caution">
    <text evidence="2">The sequence shown here is derived from an EMBL/GenBank/DDBJ whole genome shotgun (WGS) entry which is preliminary data.</text>
</comment>
<evidence type="ECO:0000256" key="1">
    <source>
        <dbReference type="SAM" id="MobiDB-lite"/>
    </source>
</evidence>
<feature type="region of interest" description="Disordered" evidence="1">
    <location>
        <begin position="62"/>
        <end position="136"/>
    </location>
</feature>
<dbReference type="AlphaFoldDB" id="A0A5N6KUB5"/>
<protein>
    <submittedName>
        <fullName evidence="2">Uncharacterized protein</fullName>
    </submittedName>
</protein>
<sequence>MPRGTIDWKSPDSYTRLLAAMVAAQDMKLNYKKIADMYGEGATYDSIEGRFRIIKKEAAKLKEEIENGTRPEAPARGKTVSPRKAHPQSGDAKSANSTPTKKRTAAQMKKELYESSTSSSANGDAPSFPVSENGGYMNDSFASYDPSVTLSFDLTSADQFMMGGWNDDSVA</sequence>
<evidence type="ECO:0000313" key="3">
    <source>
        <dbReference type="Proteomes" id="UP000327013"/>
    </source>
</evidence>
<dbReference type="OrthoDB" id="4828117at2759"/>
<reference evidence="2 3" key="1">
    <citation type="submission" date="2019-06" db="EMBL/GenBank/DDBJ databases">
        <title>A chromosomal-level reference genome of Carpinus fangiana (Coryloideae, Betulaceae).</title>
        <authorList>
            <person name="Yang X."/>
            <person name="Wang Z."/>
            <person name="Zhang L."/>
            <person name="Hao G."/>
            <person name="Liu J."/>
            <person name="Yang Y."/>
        </authorList>
    </citation>
    <scope>NUCLEOTIDE SEQUENCE [LARGE SCALE GENOMIC DNA]</scope>
    <source>
        <strain evidence="2">Cfa_2016G</strain>
        <tissue evidence="2">Leaf</tissue>
    </source>
</reference>
<dbReference type="Proteomes" id="UP000327013">
    <property type="component" value="Unassembled WGS sequence"/>
</dbReference>
<feature type="compositionally biased region" description="Basic and acidic residues" evidence="1">
    <location>
        <begin position="62"/>
        <end position="75"/>
    </location>
</feature>
<name>A0A5N6KUB5_9ROSI</name>